<sequence>MQLGTHRHGTAGLAGSFVMPTMLLQKVPPRTGVMFLRLLWPKLWRSKRQSPLQSLHMSVAFVSTPTLKTSFRS</sequence>
<dbReference type="Gramene" id="Bo21005s010.1">
    <property type="protein sequence ID" value="Bo21005s010.1"/>
    <property type="gene ID" value="Bo21005s010"/>
</dbReference>
<dbReference type="AlphaFoldDB" id="A0A0D3AGD5"/>
<organism evidence="1 2">
    <name type="scientific">Brassica oleracea var. oleracea</name>
    <dbReference type="NCBI Taxonomy" id="109376"/>
    <lineage>
        <taxon>Eukaryota</taxon>
        <taxon>Viridiplantae</taxon>
        <taxon>Streptophyta</taxon>
        <taxon>Embryophyta</taxon>
        <taxon>Tracheophyta</taxon>
        <taxon>Spermatophyta</taxon>
        <taxon>Magnoliopsida</taxon>
        <taxon>eudicotyledons</taxon>
        <taxon>Gunneridae</taxon>
        <taxon>Pentapetalae</taxon>
        <taxon>rosids</taxon>
        <taxon>malvids</taxon>
        <taxon>Brassicales</taxon>
        <taxon>Brassicaceae</taxon>
        <taxon>Brassiceae</taxon>
        <taxon>Brassica</taxon>
    </lineage>
</organism>
<reference evidence="1" key="1">
    <citation type="journal article" date="2014" name="Genome Biol.">
        <title>Transcriptome and methylome profiling reveals relics of genome dominance in the mesopolyploid Brassica oleracea.</title>
        <authorList>
            <person name="Parkin I.A."/>
            <person name="Koh C."/>
            <person name="Tang H."/>
            <person name="Robinson S.J."/>
            <person name="Kagale S."/>
            <person name="Clarke W.E."/>
            <person name="Town C.D."/>
            <person name="Nixon J."/>
            <person name="Krishnakumar V."/>
            <person name="Bidwell S.L."/>
            <person name="Denoeud F."/>
            <person name="Belcram H."/>
            <person name="Links M.G."/>
            <person name="Just J."/>
            <person name="Clarke C."/>
            <person name="Bender T."/>
            <person name="Huebert T."/>
            <person name="Mason A.S."/>
            <person name="Pires J.C."/>
            <person name="Barker G."/>
            <person name="Moore J."/>
            <person name="Walley P.G."/>
            <person name="Manoli S."/>
            <person name="Batley J."/>
            <person name="Edwards D."/>
            <person name="Nelson M.N."/>
            <person name="Wang X."/>
            <person name="Paterson A.H."/>
            <person name="King G."/>
            <person name="Bancroft I."/>
            <person name="Chalhoub B."/>
            <person name="Sharpe A.G."/>
        </authorList>
    </citation>
    <scope>NUCLEOTIDE SEQUENCE [LARGE SCALE GENOMIC DNA]</scope>
    <source>
        <strain evidence="1">cv. TO1000</strain>
    </source>
</reference>
<dbReference type="EnsemblPlants" id="Bo21005s010.1">
    <property type="protein sequence ID" value="Bo21005s010.1"/>
    <property type="gene ID" value="Bo21005s010"/>
</dbReference>
<keyword evidence="2" id="KW-1185">Reference proteome</keyword>
<accession>A0A0D3AGD5</accession>
<proteinExistence type="predicted"/>
<protein>
    <submittedName>
        <fullName evidence="1">Uncharacterized protein</fullName>
    </submittedName>
</protein>
<reference evidence="1" key="2">
    <citation type="submission" date="2015-06" db="UniProtKB">
        <authorList>
            <consortium name="EnsemblPlants"/>
        </authorList>
    </citation>
    <scope>IDENTIFICATION</scope>
</reference>
<dbReference type="Proteomes" id="UP000032141">
    <property type="component" value="Unassembled WGS sequence"/>
</dbReference>
<dbReference type="HOGENOM" id="CLU_2708303_0_0_1"/>
<name>A0A0D3AGD5_BRAOL</name>
<evidence type="ECO:0000313" key="1">
    <source>
        <dbReference type="EnsemblPlants" id="Bo21005s010.1"/>
    </source>
</evidence>
<evidence type="ECO:0000313" key="2">
    <source>
        <dbReference type="Proteomes" id="UP000032141"/>
    </source>
</evidence>